<feature type="compositionally biased region" description="Basic and acidic residues" evidence="1">
    <location>
        <begin position="92"/>
        <end position="103"/>
    </location>
</feature>
<accession>A0A0F9FY49</accession>
<gene>
    <name evidence="2" type="ORF">LCGC14_2186980</name>
</gene>
<organism evidence="2">
    <name type="scientific">marine sediment metagenome</name>
    <dbReference type="NCBI Taxonomy" id="412755"/>
    <lineage>
        <taxon>unclassified sequences</taxon>
        <taxon>metagenomes</taxon>
        <taxon>ecological metagenomes</taxon>
    </lineage>
</organism>
<dbReference type="AlphaFoldDB" id="A0A0F9FY49"/>
<sequence>MPKKGFIPNKLRPWIEARKKHHLSHAQVQMARELGLNPKKFGSPGNTKQQPWKQPLPEFVEKIYLKHYKKKAPENVRFIEQMLKDKKRKKAESKERRETARLS</sequence>
<protein>
    <submittedName>
        <fullName evidence="2">Uncharacterized protein</fullName>
    </submittedName>
</protein>
<dbReference type="EMBL" id="LAZR01028547">
    <property type="protein sequence ID" value="KKL62260.1"/>
    <property type="molecule type" value="Genomic_DNA"/>
</dbReference>
<evidence type="ECO:0000313" key="2">
    <source>
        <dbReference type="EMBL" id="KKL62260.1"/>
    </source>
</evidence>
<reference evidence="2" key="1">
    <citation type="journal article" date="2015" name="Nature">
        <title>Complex archaea that bridge the gap between prokaryotes and eukaryotes.</title>
        <authorList>
            <person name="Spang A."/>
            <person name="Saw J.H."/>
            <person name="Jorgensen S.L."/>
            <person name="Zaremba-Niedzwiedzka K."/>
            <person name="Martijn J."/>
            <person name="Lind A.E."/>
            <person name="van Eijk R."/>
            <person name="Schleper C."/>
            <person name="Guy L."/>
            <person name="Ettema T.J."/>
        </authorList>
    </citation>
    <scope>NUCLEOTIDE SEQUENCE</scope>
</reference>
<name>A0A0F9FY49_9ZZZZ</name>
<evidence type="ECO:0000256" key="1">
    <source>
        <dbReference type="SAM" id="MobiDB-lite"/>
    </source>
</evidence>
<proteinExistence type="predicted"/>
<feature type="region of interest" description="Disordered" evidence="1">
    <location>
        <begin position="84"/>
        <end position="103"/>
    </location>
</feature>
<comment type="caution">
    <text evidence="2">The sequence shown here is derived from an EMBL/GenBank/DDBJ whole genome shotgun (WGS) entry which is preliminary data.</text>
</comment>